<evidence type="ECO:0000313" key="1">
    <source>
        <dbReference type="EMBL" id="RQO85013.1"/>
    </source>
</evidence>
<organism evidence="1 2">
    <name type="scientific">Populus trichocarpa</name>
    <name type="common">Western balsam poplar</name>
    <name type="synonym">Populus balsamifera subsp. trichocarpa</name>
    <dbReference type="NCBI Taxonomy" id="3694"/>
    <lineage>
        <taxon>Eukaryota</taxon>
        <taxon>Viridiplantae</taxon>
        <taxon>Streptophyta</taxon>
        <taxon>Embryophyta</taxon>
        <taxon>Tracheophyta</taxon>
        <taxon>Spermatophyta</taxon>
        <taxon>Magnoliopsida</taxon>
        <taxon>eudicotyledons</taxon>
        <taxon>Gunneridae</taxon>
        <taxon>Pentapetalae</taxon>
        <taxon>rosids</taxon>
        <taxon>fabids</taxon>
        <taxon>Malpighiales</taxon>
        <taxon>Salicaceae</taxon>
        <taxon>Saliceae</taxon>
        <taxon>Populus</taxon>
    </lineage>
</organism>
<proteinExistence type="predicted"/>
<name>A0A3N7EAE9_POPTR</name>
<dbReference type="EMBL" id="CM009290">
    <property type="protein sequence ID" value="RQO85013.1"/>
    <property type="molecule type" value="Genomic_DNA"/>
</dbReference>
<dbReference type="InParanoid" id="A0A3N7EAE9"/>
<reference evidence="1 2" key="1">
    <citation type="journal article" date="2006" name="Science">
        <title>The genome of black cottonwood, Populus trichocarpa (Torr. &amp; Gray).</title>
        <authorList>
            <person name="Tuskan G.A."/>
            <person name="Difazio S."/>
            <person name="Jansson S."/>
            <person name="Bohlmann J."/>
            <person name="Grigoriev I."/>
            <person name="Hellsten U."/>
            <person name="Putnam N."/>
            <person name="Ralph S."/>
            <person name="Rombauts S."/>
            <person name="Salamov A."/>
            <person name="Schein J."/>
            <person name="Sterck L."/>
            <person name="Aerts A."/>
            <person name="Bhalerao R.R."/>
            <person name="Bhalerao R.P."/>
            <person name="Blaudez D."/>
            <person name="Boerjan W."/>
            <person name="Brun A."/>
            <person name="Brunner A."/>
            <person name="Busov V."/>
            <person name="Campbell M."/>
            <person name="Carlson J."/>
            <person name="Chalot M."/>
            <person name="Chapman J."/>
            <person name="Chen G.L."/>
            <person name="Cooper D."/>
            <person name="Coutinho P.M."/>
            <person name="Couturier J."/>
            <person name="Covert S."/>
            <person name="Cronk Q."/>
            <person name="Cunningham R."/>
            <person name="Davis J."/>
            <person name="Degroeve S."/>
            <person name="Dejardin A."/>
            <person name="Depamphilis C."/>
            <person name="Detter J."/>
            <person name="Dirks B."/>
            <person name="Dubchak I."/>
            <person name="Duplessis S."/>
            <person name="Ehlting J."/>
            <person name="Ellis B."/>
            <person name="Gendler K."/>
            <person name="Goodstein D."/>
            <person name="Gribskov M."/>
            <person name="Grimwood J."/>
            <person name="Groover A."/>
            <person name="Gunter L."/>
            <person name="Hamberger B."/>
            <person name="Heinze B."/>
            <person name="Helariutta Y."/>
            <person name="Henrissat B."/>
            <person name="Holligan D."/>
            <person name="Holt R."/>
            <person name="Huang W."/>
            <person name="Islam-Faridi N."/>
            <person name="Jones S."/>
            <person name="Jones-Rhoades M."/>
            <person name="Jorgensen R."/>
            <person name="Joshi C."/>
            <person name="Kangasjarvi J."/>
            <person name="Karlsson J."/>
            <person name="Kelleher C."/>
            <person name="Kirkpatrick R."/>
            <person name="Kirst M."/>
            <person name="Kohler A."/>
            <person name="Kalluri U."/>
            <person name="Larimer F."/>
            <person name="Leebens-Mack J."/>
            <person name="Leple J.C."/>
            <person name="Locascio P."/>
            <person name="Lou Y."/>
            <person name="Lucas S."/>
            <person name="Martin F."/>
            <person name="Montanini B."/>
            <person name="Napoli C."/>
            <person name="Nelson D.R."/>
            <person name="Nelson C."/>
            <person name="Nieminen K."/>
            <person name="Nilsson O."/>
            <person name="Pereda V."/>
            <person name="Peter G."/>
            <person name="Philippe R."/>
            <person name="Pilate G."/>
            <person name="Poliakov A."/>
            <person name="Razumovskaya J."/>
            <person name="Richardson P."/>
            <person name="Rinaldi C."/>
            <person name="Ritland K."/>
            <person name="Rouze P."/>
            <person name="Ryaboy D."/>
            <person name="Schmutz J."/>
            <person name="Schrader J."/>
            <person name="Segerman B."/>
            <person name="Shin H."/>
            <person name="Siddiqui A."/>
            <person name="Sterky F."/>
            <person name="Terry A."/>
            <person name="Tsai C.J."/>
            <person name="Uberbacher E."/>
            <person name="Unneberg P."/>
            <person name="Vahala J."/>
            <person name="Wall K."/>
            <person name="Wessler S."/>
            <person name="Yang G."/>
            <person name="Yin T."/>
            <person name="Douglas C."/>
            <person name="Marra M."/>
            <person name="Sandberg G."/>
            <person name="Van de Peer Y."/>
            <person name="Rokhsar D."/>
        </authorList>
    </citation>
    <scope>NUCLEOTIDE SEQUENCE [LARGE SCALE GENOMIC DNA]</scope>
    <source>
        <strain evidence="2">cv. Nisqually</strain>
    </source>
</reference>
<keyword evidence="2" id="KW-1185">Reference proteome</keyword>
<dbReference type="AlphaFoldDB" id="A0A3N7EAE9"/>
<sequence length="64" mass="7360">MGRCGSGKKVVARGVDSIVMAVEVKSWISHGSGKNIQKLELKWILDYDRWLRLYLKMGFSIEFQ</sequence>
<evidence type="ECO:0000313" key="2">
    <source>
        <dbReference type="Proteomes" id="UP000006729"/>
    </source>
</evidence>
<accession>A0A3N7EAE9</accession>
<dbReference type="Proteomes" id="UP000006729">
    <property type="component" value="Chromosome 1"/>
</dbReference>
<gene>
    <name evidence="1" type="ORF">POPTR_001G174150</name>
</gene>
<protein>
    <submittedName>
        <fullName evidence="1">Uncharacterized protein</fullName>
    </submittedName>
</protein>